<organism evidence="5 6">
    <name type="scientific">Saccharopolyspora dendranthemae</name>
    <dbReference type="NCBI Taxonomy" id="1181886"/>
    <lineage>
        <taxon>Bacteria</taxon>
        <taxon>Bacillati</taxon>
        <taxon>Actinomycetota</taxon>
        <taxon>Actinomycetes</taxon>
        <taxon>Pseudonocardiales</taxon>
        <taxon>Pseudonocardiaceae</taxon>
        <taxon>Saccharopolyspora</taxon>
    </lineage>
</organism>
<dbReference type="SUPFAM" id="SSF46689">
    <property type="entry name" value="Homeodomain-like"/>
    <property type="match status" value="1"/>
</dbReference>
<dbReference type="InterPro" id="IPR009057">
    <property type="entry name" value="Homeodomain-like_sf"/>
</dbReference>
<sequence length="212" mass="22896">MASGRAASGLGGAGRLIGRKRTPHTAPMDVHTRIVDAAIQRLATAGYDGLSISSVSRISGLSRPTIYAHFGGLDQLASEALEKAAIQAISRVTERAREEATTAADYVVEVMIAARAEIRSSPALAPIAYPERGSILFDGDTVGPRALELSRSFLLPLVEFQPELEHELDEIAETCLRWLVSLVHFESARSRSEAKLRAYLHRHLISGLNVTA</sequence>
<accession>A0A561V8K6</accession>
<evidence type="ECO:0000313" key="6">
    <source>
        <dbReference type="Proteomes" id="UP000316184"/>
    </source>
</evidence>
<name>A0A561V8K6_9PSEU</name>
<dbReference type="EMBL" id="VIWX01000001">
    <property type="protein sequence ID" value="TWG07933.1"/>
    <property type="molecule type" value="Genomic_DNA"/>
</dbReference>
<feature type="domain" description="HTH tetR-type" evidence="4">
    <location>
        <begin position="28"/>
        <end position="88"/>
    </location>
</feature>
<evidence type="ECO:0000256" key="1">
    <source>
        <dbReference type="ARBA" id="ARBA00023125"/>
    </source>
</evidence>
<comment type="caution">
    <text evidence="5">The sequence shown here is derived from an EMBL/GenBank/DDBJ whole genome shotgun (WGS) entry which is preliminary data.</text>
</comment>
<dbReference type="GO" id="GO:0003677">
    <property type="term" value="F:DNA binding"/>
    <property type="evidence" value="ECO:0007669"/>
    <property type="project" value="UniProtKB-UniRule"/>
</dbReference>
<proteinExistence type="predicted"/>
<evidence type="ECO:0000259" key="4">
    <source>
        <dbReference type="PROSITE" id="PS50977"/>
    </source>
</evidence>
<dbReference type="Gene3D" id="1.10.357.10">
    <property type="entry name" value="Tetracycline Repressor, domain 2"/>
    <property type="match status" value="1"/>
</dbReference>
<dbReference type="PRINTS" id="PR00455">
    <property type="entry name" value="HTHTETR"/>
</dbReference>
<dbReference type="AlphaFoldDB" id="A0A561V8K6"/>
<evidence type="ECO:0000256" key="2">
    <source>
        <dbReference type="PROSITE-ProRule" id="PRU00335"/>
    </source>
</evidence>
<evidence type="ECO:0000256" key="3">
    <source>
        <dbReference type="SAM" id="MobiDB-lite"/>
    </source>
</evidence>
<feature type="DNA-binding region" description="H-T-H motif" evidence="2">
    <location>
        <begin position="51"/>
        <end position="70"/>
    </location>
</feature>
<dbReference type="OrthoDB" id="6077212at2"/>
<dbReference type="InterPro" id="IPR001647">
    <property type="entry name" value="HTH_TetR"/>
</dbReference>
<dbReference type="PROSITE" id="PS50977">
    <property type="entry name" value="HTH_TETR_2"/>
    <property type="match status" value="1"/>
</dbReference>
<reference evidence="5 6" key="1">
    <citation type="submission" date="2019-06" db="EMBL/GenBank/DDBJ databases">
        <title>Sequencing the genomes of 1000 actinobacteria strains.</title>
        <authorList>
            <person name="Klenk H.-P."/>
        </authorList>
    </citation>
    <scope>NUCLEOTIDE SEQUENCE [LARGE SCALE GENOMIC DNA]</scope>
    <source>
        <strain evidence="5 6">DSM 46699</strain>
    </source>
</reference>
<feature type="region of interest" description="Disordered" evidence="3">
    <location>
        <begin position="1"/>
        <end position="23"/>
    </location>
</feature>
<evidence type="ECO:0000313" key="5">
    <source>
        <dbReference type="EMBL" id="TWG07933.1"/>
    </source>
</evidence>
<dbReference type="Proteomes" id="UP000316184">
    <property type="component" value="Unassembled WGS sequence"/>
</dbReference>
<keyword evidence="1 2" id="KW-0238">DNA-binding</keyword>
<keyword evidence="6" id="KW-1185">Reference proteome</keyword>
<protein>
    <submittedName>
        <fullName evidence="5">TetR family transcriptional regulator</fullName>
    </submittedName>
</protein>
<dbReference type="Pfam" id="PF00440">
    <property type="entry name" value="TetR_N"/>
    <property type="match status" value="1"/>
</dbReference>
<gene>
    <name evidence="5" type="ORF">FHU35_11552</name>
</gene>